<dbReference type="GeneID" id="54304429"/>
<accession>A0A6A6B896</accession>
<evidence type="ECO:0000256" key="5">
    <source>
        <dbReference type="ARBA" id="ARBA00023180"/>
    </source>
</evidence>
<dbReference type="InterPro" id="IPR051648">
    <property type="entry name" value="CWI-Assembly_Regulator"/>
</dbReference>
<protein>
    <recommendedName>
        <fullName evidence="9">Receptor L-domain domain-containing protein</fullName>
    </recommendedName>
</protein>
<evidence type="ECO:0000256" key="2">
    <source>
        <dbReference type="ARBA" id="ARBA00022512"/>
    </source>
</evidence>
<dbReference type="RefSeq" id="XP_033395296.1">
    <property type="nucleotide sequence ID" value="XM_033546922.1"/>
</dbReference>
<keyword evidence="5" id="KW-0325">Glycoprotein</keyword>
<dbReference type="OrthoDB" id="536881at2759"/>
<feature type="signal peptide" evidence="6">
    <location>
        <begin position="1"/>
        <end position="17"/>
    </location>
</feature>
<reference evidence="7" key="1">
    <citation type="journal article" date="2020" name="Stud. Mycol.">
        <title>101 Dothideomycetes genomes: a test case for predicting lifestyles and emergence of pathogens.</title>
        <authorList>
            <person name="Haridas S."/>
            <person name="Albert R."/>
            <person name="Binder M."/>
            <person name="Bloem J."/>
            <person name="Labutti K."/>
            <person name="Salamov A."/>
            <person name="Andreopoulos B."/>
            <person name="Baker S."/>
            <person name="Barry K."/>
            <person name="Bills G."/>
            <person name="Bluhm B."/>
            <person name="Cannon C."/>
            <person name="Castanera R."/>
            <person name="Culley D."/>
            <person name="Daum C."/>
            <person name="Ezra D."/>
            <person name="Gonzalez J."/>
            <person name="Henrissat B."/>
            <person name="Kuo A."/>
            <person name="Liang C."/>
            <person name="Lipzen A."/>
            <person name="Lutzoni F."/>
            <person name="Magnuson J."/>
            <person name="Mondo S."/>
            <person name="Nolan M."/>
            <person name="Ohm R."/>
            <person name="Pangilinan J."/>
            <person name="Park H.-J."/>
            <person name="Ramirez L."/>
            <person name="Alfaro M."/>
            <person name="Sun H."/>
            <person name="Tritt A."/>
            <person name="Yoshinaga Y."/>
            <person name="Zwiers L.-H."/>
            <person name="Turgeon B."/>
            <person name="Goodwin S."/>
            <person name="Spatafora J."/>
            <person name="Crous P."/>
            <person name="Grigoriev I."/>
        </authorList>
    </citation>
    <scope>NUCLEOTIDE SEQUENCE</scope>
    <source>
        <strain evidence="7">CBS 121167</strain>
    </source>
</reference>
<gene>
    <name evidence="7" type="ORF">K452DRAFT_62469</name>
</gene>
<dbReference type="EMBL" id="ML995492">
    <property type="protein sequence ID" value="KAF2139583.1"/>
    <property type="molecule type" value="Genomic_DNA"/>
</dbReference>
<dbReference type="GO" id="GO:0009277">
    <property type="term" value="C:fungal-type cell wall"/>
    <property type="evidence" value="ECO:0007669"/>
    <property type="project" value="TreeGrafter"/>
</dbReference>
<evidence type="ECO:0008006" key="9">
    <source>
        <dbReference type="Google" id="ProtNLM"/>
    </source>
</evidence>
<dbReference type="PANTHER" id="PTHR31018:SF3">
    <property type="entry name" value="RECEPTOR PROTEIN-TYROSINE KINASE"/>
    <property type="match status" value="1"/>
</dbReference>
<dbReference type="Proteomes" id="UP000799438">
    <property type="component" value="Unassembled WGS sequence"/>
</dbReference>
<keyword evidence="4 6" id="KW-0732">Signal</keyword>
<comment type="subcellular location">
    <subcellularLocation>
        <location evidence="1">Secreted</location>
        <location evidence="1">Cell wall</location>
    </subcellularLocation>
</comment>
<evidence type="ECO:0000313" key="8">
    <source>
        <dbReference type="Proteomes" id="UP000799438"/>
    </source>
</evidence>
<evidence type="ECO:0000313" key="7">
    <source>
        <dbReference type="EMBL" id="KAF2139583.1"/>
    </source>
</evidence>
<evidence type="ECO:0000256" key="6">
    <source>
        <dbReference type="SAM" id="SignalP"/>
    </source>
</evidence>
<dbReference type="SUPFAM" id="SSF52058">
    <property type="entry name" value="L domain-like"/>
    <property type="match status" value="2"/>
</dbReference>
<dbReference type="InterPro" id="IPR036941">
    <property type="entry name" value="Rcpt_L-dom_sf"/>
</dbReference>
<keyword evidence="2" id="KW-0134">Cell wall</keyword>
<dbReference type="GO" id="GO:0031505">
    <property type="term" value="P:fungal-type cell wall organization"/>
    <property type="evidence" value="ECO:0007669"/>
    <property type="project" value="TreeGrafter"/>
</dbReference>
<dbReference type="PANTHER" id="PTHR31018">
    <property type="entry name" value="SPORULATION-SPECIFIC PROTEIN-RELATED"/>
    <property type="match status" value="1"/>
</dbReference>
<evidence type="ECO:0000256" key="4">
    <source>
        <dbReference type="ARBA" id="ARBA00022729"/>
    </source>
</evidence>
<proteinExistence type="predicted"/>
<dbReference type="GO" id="GO:0009986">
    <property type="term" value="C:cell surface"/>
    <property type="evidence" value="ECO:0007669"/>
    <property type="project" value="TreeGrafter"/>
</dbReference>
<sequence>MLERWIIIFAFVVVVTAGIDCSYTATATISSSNATAITSCNTVSGSVAIATDATDITLDGIERISGSFSARHCRSLASINFSSIRSVHNLELMDLEDLHTIDLPQLTDAEIIHWSLLPKLQYIPLKSGITNVVAIKIENTNIRSLSGIEIKAAKEISITNNLELQDLSMIRDIVNISNSFEVFNNPLIGGNISFPYLSEIGTSLDFAGNFSSISIPQLEAIHGTLNIQSTEDISSTCETFIYLHGNHNIIKGGCQCAGLQSRPGPASSRPTYLPST</sequence>
<dbReference type="AlphaFoldDB" id="A0A6A6B896"/>
<organism evidence="7 8">
    <name type="scientific">Aplosporella prunicola CBS 121167</name>
    <dbReference type="NCBI Taxonomy" id="1176127"/>
    <lineage>
        <taxon>Eukaryota</taxon>
        <taxon>Fungi</taxon>
        <taxon>Dikarya</taxon>
        <taxon>Ascomycota</taxon>
        <taxon>Pezizomycotina</taxon>
        <taxon>Dothideomycetes</taxon>
        <taxon>Dothideomycetes incertae sedis</taxon>
        <taxon>Botryosphaeriales</taxon>
        <taxon>Aplosporellaceae</taxon>
        <taxon>Aplosporella</taxon>
    </lineage>
</organism>
<name>A0A6A6B896_9PEZI</name>
<keyword evidence="8" id="KW-1185">Reference proteome</keyword>
<evidence type="ECO:0000256" key="1">
    <source>
        <dbReference type="ARBA" id="ARBA00004191"/>
    </source>
</evidence>
<keyword evidence="3" id="KW-0964">Secreted</keyword>
<feature type="chain" id="PRO_5025447780" description="Receptor L-domain domain-containing protein" evidence="6">
    <location>
        <begin position="18"/>
        <end position="276"/>
    </location>
</feature>
<dbReference type="Gene3D" id="3.80.20.20">
    <property type="entry name" value="Receptor L-domain"/>
    <property type="match status" value="1"/>
</dbReference>
<dbReference type="GO" id="GO:0005886">
    <property type="term" value="C:plasma membrane"/>
    <property type="evidence" value="ECO:0007669"/>
    <property type="project" value="TreeGrafter"/>
</dbReference>
<evidence type="ECO:0000256" key="3">
    <source>
        <dbReference type="ARBA" id="ARBA00022525"/>
    </source>
</evidence>